<evidence type="ECO:0000256" key="3">
    <source>
        <dbReference type="ARBA" id="ARBA00022722"/>
    </source>
</evidence>
<dbReference type="CDD" id="cd09274">
    <property type="entry name" value="RNase_HI_RT_Ty3"/>
    <property type="match status" value="1"/>
</dbReference>
<evidence type="ECO:0000313" key="7">
    <source>
        <dbReference type="EMBL" id="KAA0047225.1"/>
    </source>
</evidence>
<evidence type="ECO:0000256" key="1">
    <source>
        <dbReference type="ARBA" id="ARBA00022679"/>
    </source>
</evidence>
<reference evidence="7 8" key="1">
    <citation type="submission" date="2019-08" db="EMBL/GenBank/DDBJ databases">
        <title>Draft genome sequences of two oriental melons (Cucumis melo L. var makuwa).</title>
        <authorList>
            <person name="Kwon S.-Y."/>
        </authorList>
    </citation>
    <scope>NUCLEOTIDE SEQUENCE [LARGE SCALE GENOMIC DNA]</scope>
    <source>
        <strain evidence="8">cv. SW 3</strain>
        <tissue evidence="7">Leaf</tissue>
    </source>
</reference>
<organism evidence="7 8">
    <name type="scientific">Cucumis melo var. makuwa</name>
    <name type="common">Oriental melon</name>
    <dbReference type="NCBI Taxonomy" id="1194695"/>
    <lineage>
        <taxon>Eukaryota</taxon>
        <taxon>Viridiplantae</taxon>
        <taxon>Streptophyta</taxon>
        <taxon>Embryophyta</taxon>
        <taxon>Tracheophyta</taxon>
        <taxon>Spermatophyta</taxon>
        <taxon>Magnoliopsida</taxon>
        <taxon>eudicotyledons</taxon>
        <taxon>Gunneridae</taxon>
        <taxon>Pentapetalae</taxon>
        <taxon>rosids</taxon>
        <taxon>fabids</taxon>
        <taxon>Cucurbitales</taxon>
        <taxon>Cucurbitaceae</taxon>
        <taxon>Benincaseae</taxon>
        <taxon>Cucumis</taxon>
    </lineage>
</organism>
<dbReference type="SUPFAM" id="SSF50630">
    <property type="entry name" value="Acid proteases"/>
    <property type="match status" value="1"/>
</dbReference>
<dbReference type="GO" id="GO:0004519">
    <property type="term" value="F:endonuclease activity"/>
    <property type="evidence" value="ECO:0007669"/>
    <property type="project" value="UniProtKB-KW"/>
</dbReference>
<keyword evidence="1" id="KW-0808">Transferase</keyword>
<protein>
    <submittedName>
        <fullName evidence="7">Reverse transcriptase</fullName>
    </submittedName>
</protein>
<dbReference type="PANTHER" id="PTHR37984:SF5">
    <property type="entry name" value="PROTEIN NYNRIN-LIKE"/>
    <property type="match status" value="1"/>
</dbReference>
<dbReference type="Gene3D" id="3.30.70.270">
    <property type="match status" value="2"/>
</dbReference>
<dbReference type="SUPFAM" id="SSF53098">
    <property type="entry name" value="Ribonuclease H-like"/>
    <property type="match status" value="1"/>
</dbReference>
<evidence type="ECO:0000256" key="2">
    <source>
        <dbReference type="ARBA" id="ARBA00022695"/>
    </source>
</evidence>
<dbReference type="InterPro" id="IPR036397">
    <property type="entry name" value="RNaseH_sf"/>
</dbReference>
<keyword evidence="5" id="KW-0511">Multifunctional enzyme</keyword>
<dbReference type="PANTHER" id="PTHR37984">
    <property type="entry name" value="PROTEIN CBG26694"/>
    <property type="match status" value="1"/>
</dbReference>
<evidence type="ECO:0000256" key="4">
    <source>
        <dbReference type="ARBA" id="ARBA00022759"/>
    </source>
</evidence>
<dbReference type="Pfam" id="PF17919">
    <property type="entry name" value="RT_RNaseH_2"/>
    <property type="match status" value="1"/>
</dbReference>
<keyword evidence="3" id="KW-0540">Nuclease</keyword>
<dbReference type="GO" id="GO:0003676">
    <property type="term" value="F:nucleic acid binding"/>
    <property type="evidence" value="ECO:0007669"/>
    <property type="project" value="InterPro"/>
</dbReference>
<dbReference type="EMBL" id="SSTE01013279">
    <property type="protein sequence ID" value="KAA0047225.1"/>
    <property type="molecule type" value="Genomic_DNA"/>
</dbReference>
<gene>
    <name evidence="7" type="ORF">E6C27_scaffold908G00150</name>
</gene>
<dbReference type="OrthoDB" id="669841at2759"/>
<dbReference type="AlphaFoldDB" id="A0A5A7U0Q5"/>
<keyword evidence="7" id="KW-0695">RNA-directed DNA polymerase</keyword>
<sequence length="644" mass="73415">MDGGVNVVVELSINSVVGFTNPSTMKVRGQILGEEVVVLIDCGVTHNFISDKLVNELKLHTKGNSQYGIILGSRIAIKGKGVCENVEIMLNDWRVTADFLPLELEGVDAILGMPWLYSLGVTEMDRRNLTMIFIHEKNKGYLVECRALEGGLILSEETVEEEMNKVPEKVQKMLTKFDDVFEWPKKLPPRRAIEHHIHLKTGTNPVHIRMHKEDIEKQPLELMKGTMNSYRGMDEHLQHLEIVLEVLREHKLYANKKKCSFAYQRVEYLGHIVSRKGVEVDPKKIRSIKQCPVPTNVREVRGFLGLTGYYRRFIQHYGSIAAPLTQLLKLGAFKWNDKAQLAFTRLQEAMMTFPMLALPDFSVPFEVEKDASGYGAGAILMQNNRPIAFLNHTLTLRDLAKPVYERELMVVVSAVQRLRPYLLGRKFLVKTDQRSLKFLLKQRLGLENEAAEALSRIPPTVHLNQLTAPALIDLKIIKEEVEKDEHLKEILVKLRNVRYVPKQQDNVRYSSWVVETIGIPNRVWDDISMDFIEGLPKAAGFKVILMVVDRFSKYANFLTLKHPFDATVVAELFVKEVLAGTKLNRSTAYHPQMDGQTERSLGVSLFQAVYGRSPLPLVFYRDHDTSNSTLDEGALKEHLREAQQ</sequence>
<dbReference type="Gene3D" id="2.40.70.10">
    <property type="entry name" value="Acid Proteases"/>
    <property type="match status" value="1"/>
</dbReference>
<dbReference type="Proteomes" id="UP000321393">
    <property type="component" value="Unassembled WGS sequence"/>
</dbReference>
<dbReference type="CDD" id="cd00303">
    <property type="entry name" value="retropepsin_like"/>
    <property type="match status" value="1"/>
</dbReference>
<keyword evidence="4" id="KW-0378">Hydrolase</keyword>
<accession>A0A5A7U0Q5</accession>
<name>A0A5A7U0Q5_CUCMM</name>
<dbReference type="InterPro" id="IPR041577">
    <property type="entry name" value="RT_RNaseH_2"/>
</dbReference>
<evidence type="ECO:0000259" key="6">
    <source>
        <dbReference type="Pfam" id="PF17919"/>
    </source>
</evidence>
<dbReference type="InterPro" id="IPR043502">
    <property type="entry name" value="DNA/RNA_pol_sf"/>
</dbReference>
<evidence type="ECO:0000313" key="8">
    <source>
        <dbReference type="Proteomes" id="UP000321393"/>
    </source>
</evidence>
<dbReference type="SUPFAM" id="SSF56672">
    <property type="entry name" value="DNA/RNA polymerases"/>
    <property type="match status" value="1"/>
</dbReference>
<dbReference type="Gene3D" id="3.30.420.10">
    <property type="entry name" value="Ribonuclease H-like superfamily/Ribonuclease H"/>
    <property type="match status" value="1"/>
</dbReference>
<dbReference type="InterPro" id="IPR043128">
    <property type="entry name" value="Rev_trsase/Diguanyl_cyclase"/>
</dbReference>
<comment type="caution">
    <text evidence="7">The sequence shown here is derived from an EMBL/GenBank/DDBJ whole genome shotgun (WGS) entry which is preliminary data.</text>
</comment>
<dbReference type="FunFam" id="3.30.70.270:FF:000020">
    <property type="entry name" value="Transposon Tf2-6 polyprotein-like Protein"/>
    <property type="match status" value="1"/>
</dbReference>
<dbReference type="GO" id="GO:0003964">
    <property type="term" value="F:RNA-directed DNA polymerase activity"/>
    <property type="evidence" value="ECO:0007669"/>
    <property type="project" value="UniProtKB-KW"/>
</dbReference>
<dbReference type="InterPro" id="IPR012337">
    <property type="entry name" value="RNaseH-like_sf"/>
</dbReference>
<dbReference type="InterPro" id="IPR021109">
    <property type="entry name" value="Peptidase_aspartic_dom_sf"/>
</dbReference>
<keyword evidence="2" id="KW-0548">Nucleotidyltransferase</keyword>
<dbReference type="InterPro" id="IPR050951">
    <property type="entry name" value="Retrovirus_Pol_polyprotein"/>
</dbReference>
<keyword evidence="4" id="KW-0255">Endonuclease</keyword>
<proteinExistence type="predicted"/>
<evidence type="ECO:0000256" key="5">
    <source>
        <dbReference type="ARBA" id="ARBA00023268"/>
    </source>
</evidence>
<feature type="domain" description="Reverse transcriptase/retrotransposon-derived protein RNase H-like" evidence="6">
    <location>
        <begin position="335"/>
        <end position="429"/>
    </location>
</feature>
<dbReference type="Pfam" id="PF08284">
    <property type="entry name" value="RVP_2"/>
    <property type="match status" value="1"/>
</dbReference>